<reference evidence="9 10" key="1">
    <citation type="submission" date="2024-02" db="EMBL/GenBank/DDBJ databases">
        <title>New thermophilic sulfur-oxidizing bacteria from a hot springs of the Uzon caldera (Kamchatka, Russia).</title>
        <authorList>
            <person name="Dukat A.M."/>
            <person name="Elcheninov A.G."/>
            <person name="Frolov E.N."/>
        </authorList>
    </citation>
    <scope>NUCLEOTIDE SEQUENCE [LARGE SCALE GENOMIC DNA]</scope>
    <source>
        <strain evidence="9 10">AK1</strain>
    </source>
</reference>
<feature type="transmembrane region" description="Helical" evidence="7">
    <location>
        <begin position="244"/>
        <end position="264"/>
    </location>
</feature>
<comment type="similarity">
    <text evidence="2">Belongs to the resistance-nodulation-cell division (RND) (TC 2.A.6) family. MmpL subfamily.</text>
</comment>
<name>A0ABV0ECR9_9BURK</name>
<evidence type="ECO:0000313" key="9">
    <source>
        <dbReference type="EMBL" id="MEO1766472.1"/>
    </source>
</evidence>
<organism evidence="9 10">
    <name type="scientific">Thiobacter aerophilum</name>
    <dbReference type="NCBI Taxonomy" id="3121275"/>
    <lineage>
        <taxon>Bacteria</taxon>
        <taxon>Pseudomonadati</taxon>
        <taxon>Pseudomonadota</taxon>
        <taxon>Betaproteobacteria</taxon>
        <taxon>Burkholderiales</taxon>
        <taxon>Thiobacteraceae</taxon>
        <taxon>Thiobacter</taxon>
    </lineage>
</organism>
<proteinExistence type="inferred from homology"/>
<feature type="transmembrane region" description="Helical" evidence="7">
    <location>
        <begin position="700"/>
        <end position="720"/>
    </location>
</feature>
<evidence type="ECO:0000313" key="10">
    <source>
        <dbReference type="Proteomes" id="UP001482231"/>
    </source>
</evidence>
<dbReference type="SUPFAM" id="SSF82866">
    <property type="entry name" value="Multidrug efflux transporter AcrB transmembrane domain"/>
    <property type="match status" value="2"/>
</dbReference>
<feature type="transmembrane region" description="Helical" evidence="7">
    <location>
        <begin position="726"/>
        <end position="753"/>
    </location>
</feature>
<dbReference type="PANTHER" id="PTHR33406:SF6">
    <property type="entry name" value="MEMBRANE PROTEIN YDGH-RELATED"/>
    <property type="match status" value="1"/>
</dbReference>
<dbReference type="Gene3D" id="1.20.1640.10">
    <property type="entry name" value="Multidrug efflux transporter AcrB transmembrane domain"/>
    <property type="match status" value="2"/>
</dbReference>
<feature type="transmembrane region" description="Helical" evidence="7">
    <location>
        <begin position="220"/>
        <end position="237"/>
    </location>
</feature>
<protein>
    <submittedName>
        <fullName evidence="9">MMPL family transporter</fullName>
    </submittedName>
</protein>
<feature type="transmembrane region" description="Helical" evidence="7">
    <location>
        <begin position="344"/>
        <end position="368"/>
    </location>
</feature>
<feature type="transmembrane region" description="Helical" evidence="7">
    <location>
        <begin position="315"/>
        <end position="338"/>
    </location>
</feature>
<dbReference type="Proteomes" id="UP001482231">
    <property type="component" value="Unassembled WGS sequence"/>
</dbReference>
<sequence length="779" mass="86948">MAGPLLERLQRFLLPWWLAALLLLVANGVALWVIATRIEFNNAPELYFPPDAPATLLEKSLRKEFPEDESVVAVFQGDDLFTPAFLRQQHAVAERLARHPLVDRVFAVTTVDHIAASEDGFTVERLVDPGKLDHLTPQELRRRVLDDRFAPGLLVAKDGSALAIVIRPKPLTESRQRQALETAVHEAVKAAGLRDHLVAVAGTVPLDAAELRSMLVDTTALLPIVMGLSLLLLYWVVGRVAPVVIGAVTMMTTMSTTLAMAAYLGKPYTLVTAMVPPLLAAYSTTALIHFYAALARARERGMRRPQRVLWARREIHVASLFNVLTTVAGIASLYFTSIPPIQNYAMIGGVGVGVIYLVVFHLAPPLLVRFDRGRWPTRKTVLSVTDKIAFKIAQFSMRRAGWVVAGLSILVVAAIPLVLKVTPESDLFKFFPAHHPLTISTRIAEDKLSGVIGLEVVFDAPQRDGFKRVAVLKRLKDFQTWLDKQPEVDRTFSMVDLVEEMNWAFHGEDPAFRRLPDTDRALSQLLLIYDGRDLDELTNREFRRTRIAMNLNVHGAVAIGAVIERIRGELERRKLDDLRWDIGGWGRLFADQNALLLSGQVNSFLFAFLTIFLLLALAFRSWRGGLIALIPNLAPLFFIFAIMGLLGMHLDMATVLIAGELLGITVDDTIHLYHGYQRRLEQGLDHTWAVARSFEASGRAVLAVSVLLTAQFLLLTGSQFQPTVDFGLMSATGLIAGQFFELVLLPALLVLWYQHQQNRLRREWARRHPRLAARQGKRP</sequence>
<dbReference type="InterPro" id="IPR050545">
    <property type="entry name" value="Mycobact_MmpL"/>
</dbReference>
<feature type="domain" description="SSD" evidence="8">
    <location>
        <begin position="592"/>
        <end position="751"/>
    </location>
</feature>
<comment type="caution">
    <text evidence="9">The sequence shown here is derived from an EMBL/GenBank/DDBJ whole genome shotgun (WGS) entry which is preliminary data.</text>
</comment>
<gene>
    <name evidence="9" type="ORF">V6E02_04520</name>
</gene>
<comment type="subcellular location">
    <subcellularLocation>
        <location evidence="1">Cell membrane</location>
        <topology evidence="1">Multi-pass membrane protein</topology>
    </subcellularLocation>
</comment>
<dbReference type="RefSeq" id="WP_347307554.1">
    <property type="nucleotide sequence ID" value="NZ_JBAJEX010000002.1"/>
</dbReference>
<dbReference type="PROSITE" id="PS50156">
    <property type="entry name" value="SSD"/>
    <property type="match status" value="1"/>
</dbReference>
<keyword evidence="3" id="KW-1003">Cell membrane</keyword>
<dbReference type="PANTHER" id="PTHR33406">
    <property type="entry name" value="MEMBRANE PROTEIN MJ1562-RELATED"/>
    <property type="match status" value="1"/>
</dbReference>
<feature type="transmembrane region" description="Helical" evidence="7">
    <location>
        <begin position="601"/>
        <end position="619"/>
    </location>
</feature>
<feature type="transmembrane region" description="Helical" evidence="7">
    <location>
        <begin position="626"/>
        <end position="646"/>
    </location>
</feature>
<keyword evidence="5 7" id="KW-1133">Transmembrane helix</keyword>
<feature type="transmembrane region" description="Helical" evidence="7">
    <location>
        <begin position="400"/>
        <end position="419"/>
    </location>
</feature>
<keyword evidence="4 7" id="KW-0812">Transmembrane</keyword>
<evidence type="ECO:0000256" key="5">
    <source>
        <dbReference type="ARBA" id="ARBA00022989"/>
    </source>
</evidence>
<accession>A0ABV0ECR9</accession>
<evidence type="ECO:0000256" key="3">
    <source>
        <dbReference type="ARBA" id="ARBA00022475"/>
    </source>
</evidence>
<feature type="transmembrane region" description="Helical" evidence="7">
    <location>
        <begin position="652"/>
        <end position="673"/>
    </location>
</feature>
<dbReference type="InterPro" id="IPR000731">
    <property type="entry name" value="SSD"/>
</dbReference>
<dbReference type="InterPro" id="IPR004869">
    <property type="entry name" value="MMPL_dom"/>
</dbReference>
<feature type="transmembrane region" description="Helical" evidence="7">
    <location>
        <begin position="12"/>
        <end position="35"/>
    </location>
</feature>
<dbReference type="Pfam" id="PF03176">
    <property type="entry name" value="MMPL"/>
    <property type="match status" value="2"/>
</dbReference>
<keyword evidence="6 7" id="KW-0472">Membrane</keyword>
<evidence type="ECO:0000256" key="7">
    <source>
        <dbReference type="SAM" id="Phobius"/>
    </source>
</evidence>
<evidence type="ECO:0000259" key="8">
    <source>
        <dbReference type="PROSITE" id="PS50156"/>
    </source>
</evidence>
<evidence type="ECO:0000256" key="1">
    <source>
        <dbReference type="ARBA" id="ARBA00004651"/>
    </source>
</evidence>
<evidence type="ECO:0000256" key="4">
    <source>
        <dbReference type="ARBA" id="ARBA00022692"/>
    </source>
</evidence>
<evidence type="ECO:0000256" key="2">
    <source>
        <dbReference type="ARBA" id="ARBA00010157"/>
    </source>
</evidence>
<feature type="transmembrane region" description="Helical" evidence="7">
    <location>
        <begin position="270"/>
        <end position="294"/>
    </location>
</feature>
<keyword evidence="10" id="KW-1185">Reference proteome</keyword>
<evidence type="ECO:0000256" key="6">
    <source>
        <dbReference type="ARBA" id="ARBA00023136"/>
    </source>
</evidence>
<dbReference type="EMBL" id="JBAJEX010000002">
    <property type="protein sequence ID" value="MEO1766472.1"/>
    <property type="molecule type" value="Genomic_DNA"/>
</dbReference>